<feature type="compositionally biased region" description="Gly residues" evidence="1">
    <location>
        <begin position="43"/>
        <end position="52"/>
    </location>
</feature>
<feature type="region of interest" description="Disordered" evidence="1">
    <location>
        <begin position="17"/>
        <end position="62"/>
    </location>
</feature>
<evidence type="ECO:0000313" key="3">
    <source>
        <dbReference type="Proteomes" id="UP000314294"/>
    </source>
</evidence>
<dbReference type="EMBL" id="SRLO01001492">
    <property type="protein sequence ID" value="TNN37417.1"/>
    <property type="molecule type" value="Genomic_DNA"/>
</dbReference>
<protein>
    <submittedName>
        <fullName evidence="2">Uncharacterized protein</fullName>
    </submittedName>
</protein>
<name>A0A4Z2F8E4_9TELE</name>
<feature type="compositionally biased region" description="Low complexity" evidence="1">
    <location>
        <begin position="33"/>
        <end position="42"/>
    </location>
</feature>
<gene>
    <name evidence="2" type="ORF">EYF80_052421</name>
</gene>
<sequence>MAGSIEEENAWVAAFRENVPSRPSPPRRCVSTASGPGRPVAGRPGGPSGGSGRSARQRPDLI</sequence>
<dbReference type="AlphaFoldDB" id="A0A4Z2F8E4"/>
<keyword evidence="3" id="KW-1185">Reference proteome</keyword>
<evidence type="ECO:0000256" key="1">
    <source>
        <dbReference type="SAM" id="MobiDB-lite"/>
    </source>
</evidence>
<evidence type="ECO:0000313" key="2">
    <source>
        <dbReference type="EMBL" id="TNN37417.1"/>
    </source>
</evidence>
<accession>A0A4Z2F8E4</accession>
<organism evidence="2 3">
    <name type="scientific">Liparis tanakae</name>
    <name type="common">Tanaka's snailfish</name>
    <dbReference type="NCBI Taxonomy" id="230148"/>
    <lineage>
        <taxon>Eukaryota</taxon>
        <taxon>Metazoa</taxon>
        <taxon>Chordata</taxon>
        <taxon>Craniata</taxon>
        <taxon>Vertebrata</taxon>
        <taxon>Euteleostomi</taxon>
        <taxon>Actinopterygii</taxon>
        <taxon>Neopterygii</taxon>
        <taxon>Teleostei</taxon>
        <taxon>Neoteleostei</taxon>
        <taxon>Acanthomorphata</taxon>
        <taxon>Eupercaria</taxon>
        <taxon>Perciformes</taxon>
        <taxon>Cottioidei</taxon>
        <taxon>Cottales</taxon>
        <taxon>Liparidae</taxon>
        <taxon>Liparis</taxon>
    </lineage>
</organism>
<proteinExistence type="predicted"/>
<dbReference type="Proteomes" id="UP000314294">
    <property type="component" value="Unassembled WGS sequence"/>
</dbReference>
<comment type="caution">
    <text evidence="2">The sequence shown here is derived from an EMBL/GenBank/DDBJ whole genome shotgun (WGS) entry which is preliminary data.</text>
</comment>
<reference evidence="2 3" key="1">
    <citation type="submission" date="2019-03" db="EMBL/GenBank/DDBJ databases">
        <title>First draft genome of Liparis tanakae, snailfish: a comprehensive survey of snailfish specific genes.</title>
        <authorList>
            <person name="Kim W."/>
            <person name="Song I."/>
            <person name="Jeong J.-H."/>
            <person name="Kim D."/>
            <person name="Kim S."/>
            <person name="Ryu S."/>
            <person name="Song J.Y."/>
            <person name="Lee S.K."/>
        </authorList>
    </citation>
    <scope>NUCLEOTIDE SEQUENCE [LARGE SCALE GENOMIC DNA]</scope>
    <source>
        <tissue evidence="2">Muscle</tissue>
    </source>
</reference>